<dbReference type="AlphaFoldDB" id="A0A9Q3YN67"/>
<name>A0A9Q3YN67_9GAMM</name>
<dbReference type="Pfam" id="PF02515">
    <property type="entry name" value="CoA_transf_3"/>
    <property type="match status" value="1"/>
</dbReference>
<dbReference type="GO" id="GO:0016740">
    <property type="term" value="F:transferase activity"/>
    <property type="evidence" value="ECO:0007669"/>
    <property type="project" value="UniProtKB-KW"/>
</dbReference>
<sequence>MSGPLASLKVLDFSTLLPGPFATLMLADMGAEVLRVESPTRPDMVRLLPPSEDGVSAVHGYLNRSKRCLALDLKKAEARQVVHELVKDYDIVVEQFRPGVMDKLGVGYETLKAINPGLIYCSITGYGQDGPYRDRAGHDLNYLALAGMTSYNGRRDSGPAPMAFQVADIAGGSCHAVMGILAAVVHRQQTGEGQHLDIAMTDAAFALHGLAAPPALVAGEDPALEGTTLNGGGFYDCYRTRDGRYLSVAGLEPQFFSQFCQAIGRPDLTSKGLSQDAQTVAEVKAGIAEALAGQDYDHWCALFADLDCCVEPVLSFSEAAAHPQLRARNMVVDVPRHDGGHQRQVASPFKFSATPVGYRFSGAHIGQHNREVLRERGLDDDAIQRLRDAGALGGDA</sequence>
<reference evidence="1" key="1">
    <citation type="submission" date="2021-10" db="EMBL/GenBank/DDBJ databases">
        <title>The diversity and Nitrogen Metabolism of Culturable Nitrate-Utilizing Bacteria Within the Oxygen Minimum Zone of the Changjiang (Yangtze River)Estuary.</title>
        <authorList>
            <person name="Zhang D."/>
            <person name="Zheng J."/>
            <person name="Liu S."/>
            <person name="He W."/>
        </authorList>
    </citation>
    <scope>NUCLEOTIDE SEQUENCE</scope>
    <source>
        <strain evidence="1">FXH-223</strain>
    </source>
</reference>
<dbReference type="Gene3D" id="3.40.50.10540">
    <property type="entry name" value="Crotonobetainyl-coa:carnitine coa-transferase, domain 1"/>
    <property type="match status" value="2"/>
</dbReference>
<dbReference type="Proteomes" id="UP001108027">
    <property type="component" value="Unassembled WGS sequence"/>
</dbReference>
<keyword evidence="1" id="KW-0808">Transferase</keyword>
<keyword evidence="2" id="KW-1185">Reference proteome</keyword>
<proteinExistence type="predicted"/>
<dbReference type="PANTHER" id="PTHR48228">
    <property type="entry name" value="SUCCINYL-COA--D-CITRAMALATE COA-TRANSFERASE"/>
    <property type="match status" value="1"/>
</dbReference>
<protein>
    <submittedName>
        <fullName evidence="1">CoA transferase</fullName>
    </submittedName>
</protein>
<comment type="caution">
    <text evidence="1">The sequence shown here is derived from an EMBL/GenBank/DDBJ whole genome shotgun (WGS) entry which is preliminary data.</text>
</comment>
<dbReference type="EMBL" id="JAJGNA010000018">
    <property type="protein sequence ID" value="MCC4309554.1"/>
    <property type="molecule type" value="Genomic_DNA"/>
</dbReference>
<dbReference type="InterPro" id="IPR023606">
    <property type="entry name" value="CoA-Trfase_III_dom_1_sf"/>
</dbReference>
<dbReference type="InterPro" id="IPR044855">
    <property type="entry name" value="CoA-Trfase_III_dom3_sf"/>
</dbReference>
<dbReference type="Gene3D" id="3.30.1540.10">
    <property type="entry name" value="formyl-coa transferase, domain 3"/>
    <property type="match status" value="1"/>
</dbReference>
<evidence type="ECO:0000313" key="1">
    <source>
        <dbReference type="EMBL" id="MCC4309554.1"/>
    </source>
</evidence>
<dbReference type="InterPro" id="IPR050509">
    <property type="entry name" value="CoA-transferase_III"/>
</dbReference>
<evidence type="ECO:0000313" key="2">
    <source>
        <dbReference type="Proteomes" id="UP001108027"/>
    </source>
</evidence>
<accession>A0A9Q3YN67</accession>
<dbReference type="SUPFAM" id="SSF89796">
    <property type="entry name" value="CoA-transferase family III (CaiB/BaiF)"/>
    <property type="match status" value="1"/>
</dbReference>
<dbReference type="InterPro" id="IPR003673">
    <property type="entry name" value="CoA-Trfase_fam_III"/>
</dbReference>
<gene>
    <name evidence="1" type="ORF">LL252_13340</name>
</gene>
<organism evidence="1 2">
    <name type="scientific">Alloalcanivorax marinus</name>
    <dbReference type="NCBI Taxonomy" id="1177169"/>
    <lineage>
        <taxon>Bacteria</taxon>
        <taxon>Pseudomonadati</taxon>
        <taxon>Pseudomonadota</taxon>
        <taxon>Gammaproteobacteria</taxon>
        <taxon>Oceanospirillales</taxon>
        <taxon>Alcanivoracaceae</taxon>
        <taxon>Alloalcanivorax</taxon>
    </lineage>
</organism>
<dbReference type="PANTHER" id="PTHR48228:SF5">
    <property type="entry name" value="ALPHA-METHYLACYL-COA RACEMASE"/>
    <property type="match status" value="1"/>
</dbReference>
<dbReference type="RefSeq" id="WP_228234372.1">
    <property type="nucleotide sequence ID" value="NZ_JAJGNA010000018.1"/>
</dbReference>